<reference evidence="2 3" key="1">
    <citation type="journal article" date="2019" name="ISME J.">
        <title>Candidatus Macondimonas diazotrophica, a novel gammaproteobacterial genus dominating crude-oil-contaminated coastal sediments.</title>
        <authorList>
            <person name="Karthikeyan S."/>
            <person name="Konstantinidis K."/>
        </authorList>
    </citation>
    <scope>NUCLEOTIDE SEQUENCE [LARGE SCALE GENOMIC DNA]</scope>
    <source>
        <strain evidence="2 3">KTK01</strain>
    </source>
</reference>
<feature type="chain" id="PRO_5021497032" evidence="1">
    <location>
        <begin position="21"/>
        <end position="131"/>
    </location>
</feature>
<comment type="caution">
    <text evidence="2">The sequence shown here is derived from an EMBL/GenBank/DDBJ whole genome shotgun (WGS) entry which is preliminary data.</text>
</comment>
<dbReference type="Proteomes" id="UP000297890">
    <property type="component" value="Unassembled WGS sequence"/>
</dbReference>
<protein>
    <submittedName>
        <fullName evidence="2">Uncharacterized protein</fullName>
    </submittedName>
</protein>
<accession>A0A4Z0F9F8</accession>
<evidence type="ECO:0000256" key="1">
    <source>
        <dbReference type="SAM" id="SignalP"/>
    </source>
</evidence>
<keyword evidence="1" id="KW-0732">Signal</keyword>
<keyword evidence="3" id="KW-1185">Reference proteome</keyword>
<organism evidence="2 3">
    <name type="scientific">Candidatus Macondimonas diazotrophica</name>
    <dbReference type="NCBI Taxonomy" id="2305248"/>
    <lineage>
        <taxon>Bacteria</taxon>
        <taxon>Pseudomonadati</taxon>
        <taxon>Pseudomonadota</taxon>
        <taxon>Gammaproteobacteria</taxon>
        <taxon>Chromatiales</taxon>
        <taxon>Ectothiorhodospiraceae</taxon>
        <taxon>Candidatus Macondimonas</taxon>
    </lineage>
</organism>
<sequence>MKLKLGYLGLLALAPMAVQAELVEMQDTELADVNGQAVTIPGIVFSRTFDVGVTTVFTPPTYDATYTDVAGGVERTSSFDTNYTVTPYFKYQSTGNFTTNSYRTVDSDVDIDLWDVGYTRTRTFLWFNPER</sequence>
<name>A0A4Z0F9F8_9GAMM</name>
<proteinExistence type="predicted"/>
<feature type="signal peptide" evidence="1">
    <location>
        <begin position="1"/>
        <end position="20"/>
    </location>
</feature>
<gene>
    <name evidence="2" type="ORF">E4680_08140</name>
</gene>
<evidence type="ECO:0000313" key="3">
    <source>
        <dbReference type="Proteomes" id="UP000297890"/>
    </source>
</evidence>
<dbReference type="AlphaFoldDB" id="A0A4Z0F9F8"/>
<dbReference type="RefSeq" id="WP_135281916.1">
    <property type="nucleotide sequence ID" value="NZ_SRIO01000009.1"/>
</dbReference>
<evidence type="ECO:0000313" key="2">
    <source>
        <dbReference type="EMBL" id="TFZ82441.1"/>
    </source>
</evidence>
<dbReference type="EMBL" id="SRIO01000009">
    <property type="protein sequence ID" value="TFZ82441.1"/>
    <property type="molecule type" value="Genomic_DNA"/>
</dbReference>